<dbReference type="InterPro" id="IPR010559">
    <property type="entry name" value="Sig_transdc_His_kin_internal"/>
</dbReference>
<dbReference type="RefSeq" id="WP_060385932.1">
    <property type="nucleotide sequence ID" value="NZ_LRGC01000007.1"/>
</dbReference>
<evidence type="ECO:0000313" key="9">
    <source>
        <dbReference type="Proteomes" id="UP000056419"/>
    </source>
</evidence>
<feature type="domain" description="Histidine kinase/HSP90-like ATPase" evidence="6">
    <location>
        <begin position="576"/>
        <end position="670"/>
    </location>
</feature>
<dbReference type="AlphaFoldDB" id="A0A120A2B5"/>
<reference evidence="8 9" key="1">
    <citation type="journal article" date="2016" name="BMC Genomics">
        <title>Type VI secretion systems of human gut Bacteroidales segregate into three genetic architectures, two of which are contained on mobile genetic elements.</title>
        <authorList>
            <person name="Coyne M.J."/>
            <person name="Roelofs K.G."/>
            <person name="Comstock L.E."/>
        </authorList>
    </citation>
    <scope>NUCLEOTIDE SEQUENCE [LARGE SCALE GENOMIC DNA]</scope>
    <source>
        <strain evidence="8 9">CL09T03C01</strain>
    </source>
</reference>
<dbReference type="PANTHER" id="PTHR34220">
    <property type="entry name" value="SENSOR HISTIDINE KINASE YPDA"/>
    <property type="match status" value="1"/>
</dbReference>
<proteinExistence type="predicted"/>
<feature type="coiled-coil region" evidence="4">
    <location>
        <begin position="497"/>
        <end position="531"/>
    </location>
</feature>
<organism evidence="8 9">
    <name type="scientific">Bacteroides stercoris</name>
    <dbReference type="NCBI Taxonomy" id="46506"/>
    <lineage>
        <taxon>Bacteria</taxon>
        <taxon>Pseudomonadati</taxon>
        <taxon>Bacteroidota</taxon>
        <taxon>Bacteroidia</taxon>
        <taxon>Bacteroidales</taxon>
        <taxon>Bacteroidaceae</taxon>
        <taxon>Bacteroides</taxon>
    </lineage>
</organism>
<dbReference type="SUPFAM" id="SSF48452">
    <property type="entry name" value="TPR-like"/>
    <property type="match status" value="1"/>
</dbReference>
<dbReference type="Pfam" id="PF06580">
    <property type="entry name" value="His_kinase"/>
    <property type="match status" value="1"/>
</dbReference>
<gene>
    <name evidence="8" type="primary">yehU_2</name>
    <name evidence="8" type="ORF">AA415_01938</name>
</gene>
<dbReference type="InterPro" id="IPR036890">
    <property type="entry name" value="HATPase_C_sf"/>
</dbReference>
<keyword evidence="4" id="KW-0175">Coiled coil</keyword>
<evidence type="ECO:0000256" key="2">
    <source>
        <dbReference type="ARBA" id="ARBA00022803"/>
    </source>
</evidence>
<dbReference type="STRING" id="46506.AA415_01938"/>
<dbReference type="Gene3D" id="1.25.40.10">
    <property type="entry name" value="Tetratricopeptide repeat domain"/>
    <property type="match status" value="2"/>
</dbReference>
<evidence type="ECO:0000256" key="5">
    <source>
        <dbReference type="SAM" id="Phobius"/>
    </source>
</evidence>
<keyword evidence="8" id="KW-0808">Transferase</keyword>
<evidence type="ECO:0000259" key="6">
    <source>
        <dbReference type="Pfam" id="PF02518"/>
    </source>
</evidence>
<protein>
    <submittedName>
        <fullName evidence="8">Putative sensor histidine kinase, YehU-like</fullName>
        <ecNumber evidence="8">2.7.13.3</ecNumber>
    </submittedName>
</protein>
<evidence type="ECO:0000256" key="4">
    <source>
        <dbReference type="SAM" id="Coils"/>
    </source>
</evidence>
<evidence type="ECO:0000313" key="8">
    <source>
        <dbReference type="EMBL" id="KWR54909.1"/>
    </source>
</evidence>
<dbReference type="Proteomes" id="UP000056419">
    <property type="component" value="Unassembled WGS sequence"/>
</dbReference>
<dbReference type="InterPro" id="IPR003594">
    <property type="entry name" value="HATPase_dom"/>
</dbReference>
<accession>A0A120A2B5</accession>
<evidence type="ECO:0000256" key="1">
    <source>
        <dbReference type="ARBA" id="ARBA00022737"/>
    </source>
</evidence>
<dbReference type="InterPro" id="IPR013105">
    <property type="entry name" value="TPR_2"/>
</dbReference>
<keyword evidence="5" id="KW-0812">Transmembrane</keyword>
<keyword evidence="8" id="KW-0418">Kinase</keyword>
<dbReference type="SUPFAM" id="SSF55874">
    <property type="entry name" value="ATPase domain of HSP90 chaperone/DNA topoisomerase II/histidine kinase"/>
    <property type="match status" value="1"/>
</dbReference>
<dbReference type="PANTHER" id="PTHR34220:SF7">
    <property type="entry name" value="SENSOR HISTIDINE KINASE YPDA"/>
    <property type="match status" value="1"/>
</dbReference>
<dbReference type="PATRIC" id="fig|46506.5.peg.2065"/>
<dbReference type="InterPro" id="IPR050640">
    <property type="entry name" value="Bact_2-comp_sensor_kinase"/>
</dbReference>
<evidence type="ECO:0000259" key="7">
    <source>
        <dbReference type="Pfam" id="PF06580"/>
    </source>
</evidence>
<feature type="domain" description="Signal transduction histidine kinase internal region" evidence="7">
    <location>
        <begin position="475"/>
        <end position="546"/>
    </location>
</feature>
<keyword evidence="2 3" id="KW-0802">TPR repeat</keyword>
<dbReference type="Pfam" id="PF02518">
    <property type="entry name" value="HATPase_c"/>
    <property type="match status" value="1"/>
</dbReference>
<dbReference type="GO" id="GO:0000155">
    <property type="term" value="F:phosphorelay sensor kinase activity"/>
    <property type="evidence" value="ECO:0007669"/>
    <property type="project" value="InterPro"/>
</dbReference>
<dbReference type="InterPro" id="IPR011990">
    <property type="entry name" value="TPR-like_helical_dom_sf"/>
</dbReference>
<comment type="caution">
    <text evidence="8">The sequence shown here is derived from an EMBL/GenBank/DDBJ whole genome shotgun (WGS) entry which is preliminary data.</text>
</comment>
<feature type="transmembrane region" description="Helical" evidence="5">
    <location>
        <begin position="436"/>
        <end position="455"/>
    </location>
</feature>
<sequence length="676" mass="78008">MQVGKENRVLILILLCLAVALPGACTYKGGSGRVSEMQEFDSFFSTHSDSVVMAPRWMKAQALQRMERTKDSMVRYNYLAVALKTCLATSDFDSAQLLLRQVEAFAGRQPFSHRLADLQSECFNIKGNVYSRKGYIDSAAVCFKEAYEARLKGTKFEVIPDILINLADATNHLGRPDMGAFWYRKALLMCDSLKMPYRKKISIYYGLSQGYLALRDYEQCDYYSELAGKNYADMFPDEKHFYLNNRGNSYYYRGDYSTAIGYFRKVVELVKDYPDMSWALNLSYLNLSDCFLQLNKTDSVVKYLELCQPFFEELGSTTALYYIDTQKIELALQCKDFAEARRLLAMSKASPEIDADMIHIRNKYLQQFYEETGNYRQAYDYLKENKRLDDSIRNERIRMRTADLTLRYQQDSTLMAHKVLFQKQENEMLILRQTRLVTLAVAVIALLIAAFLFLYNRKKRDLLLAQNRRTVSTLRLENIRNRLSPHFIFNVLNQEVVNRKEEEKQELVSLVKLMRRNLELAEQLCVTLAEELDFVKTYIDLERRSLGATFHPVIEIAGDVLPEQVWLPSMMIQIPVENSVKHALRGKEGERNLWIAADRREGGVCIRITDNGGGYHPESRNRGTGTGMKVIMQTIQILNMKNQAAIDISVHNVTLPSGETGCEVTFLLPDKYDYRI</sequence>
<dbReference type="GO" id="GO:0016020">
    <property type="term" value="C:membrane"/>
    <property type="evidence" value="ECO:0007669"/>
    <property type="project" value="InterPro"/>
</dbReference>
<keyword evidence="9" id="KW-1185">Reference proteome</keyword>
<dbReference type="Gene3D" id="3.30.565.10">
    <property type="entry name" value="Histidine kinase-like ATPase, C-terminal domain"/>
    <property type="match status" value="1"/>
</dbReference>
<dbReference type="Pfam" id="PF07719">
    <property type="entry name" value="TPR_2"/>
    <property type="match status" value="1"/>
</dbReference>
<dbReference type="EMBL" id="LRGC01000007">
    <property type="protein sequence ID" value="KWR54909.1"/>
    <property type="molecule type" value="Genomic_DNA"/>
</dbReference>
<name>A0A120A2B5_BACSE</name>
<feature type="repeat" description="TPR" evidence="3">
    <location>
        <begin position="240"/>
        <end position="273"/>
    </location>
</feature>
<dbReference type="InterPro" id="IPR019734">
    <property type="entry name" value="TPR_rpt"/>
</dbReference>
<evidence type="ECO:0000256" key="3">
    <source>
        <dbReference type="PROSITE-ProRule" id="PRU00339"/>
    </source>
</evidence>
<dbReference type="PROSITE" id="PS50005">
    <property type="entry name" value="TPR"/>
    <property type="match status" value="1"/>
</dbReference>
<keyword evidence="1" id="KW-0677">Repeat</keyword>
<dbReference type="SMART" id="SM00028">
    <property type="entry name" value="TPR"/>
    <property type="match status" value="3"/>
</dbReference>
<keyword evidence="5" id="KW-0472">Membrane</keyword>
<keyword evidence="5" id="KW-1133">Transmembrane helix</keyword>
<dbReference type="EC" id="2.7.13.3" evidence="8"/>